<dbReference type="GO" id="GO:0031122">
    <property type="term" value="P:cytoplasmic microtubule organization"/>
    <property type="evidence" value="ECO:0007669"/>
    <property type="project" value="TreeGrafter"/>
</dbReference>
<evidence type="ECO:0000256" key="3">
    <source>
        <dbReference type="ARBA" id="ARBA00022701"/>
    </source>
</evidence>
<comment type="similarity">
    <text evidence="1 5">Belongs to the TUBGCP family.</text>
</comment>
<organism evidence="7 8">
    <name type="scientific">Cercopithifilaria johnstoni</name>
    <dbReference type="NCBI Taxonomy" id="2874296"/>
    <lineage>
        <taxon>Eukaryota</taxon>
        <taxon>Metazoa</taxon>
        <taxon>Ecdysozoa</taxon>
        <taxon>Nematoda</taxon>
        <taxon>Chromadorea</taxon>
        <taxon>Rhabditida</taxon>
        <taxon>Spirurina</taxon>
        <taxon>Spiruromorpha</taxon>
        <taxon>Filarioidea</taxon>
        <taxon>Onchocercidae</taxon>
        <taxon>Cercopithifilaria</taxon>
    </lineage>
</organism>
<evidence type="ECO:0000256" key="1">
    <source>
        <dbReference type="ARBA" id="ARBA00010337"/>
    </source>
</evidence>
<evidence type="ECO:0000256" key="5">
    <source>
        <dbReference type="RuleBase" id="RU363050"/>
    </source>
</evidence>
<dbReference type="OrthoDB" id="5843658at2759"/>
<evidence type="ECO:0000256" key="4">
    <source>
        <dbReference type="ARBA" id="ARBA00023212"/>
    </source>
</evidence>
<dbReference type="GO" id="GO:0051321">
    <property type="term" value="P:meiotic cell cycle"/>
    <property type="evidence" value="ECO:0007669"/>
    <property type="project" value="TreeGrafter"/>
</dbReference>
<dbReference type="InterPro" id="IPR007259">
    <property type="entry name" value="GCP"/>
</dbReference>
<comment type="subcellular location">
    <subcellularLocation>
        <location evidence="5">Cytoplasm</location>
        <location evidence="5">Cytoskeleton</location>
        <location evidence="5">Microtubule organizing center</location>
    </subcellularLocation>
</comment>
<dbReference type="InterPro" id="IPR042241">
    <property type="entry name" value="GCP_C_sf"/>
</dbReference>
<keyword evidence="8" id="KW-1185">Reference proteome</keyword>
<proteinExistence type="inferred from homology"/>
<accession>A0A8J2MSX2</accession>
<dbReference type="GO" id="GO:0000922">
    <property type="term" value="C:spindle pole"/>
    <property type="evidence" value="ECO:0007669"/>
    <property type="project" value="InterPro"/>
</dbReference>
<keyword evidence="3 5" id="KW-0493">Microtubule</keyword>
<keyword evidence="2 5" id="KW-0963">Cytoplasm</keyword>
<dbReference type="PANTHER" id="PTHR19302">
    <property type="entry name" value="GAMMA TUBULIN COMPLEX PROTEIN"/>
    <property type="match status" value="1"/>
</dbReference>
<dbReference type="Proteomes" id="UP000746747">
    <property type="component" value="Unassembled WGS sequence"/>
</dbReference>
<name>A0A8J2MSX2_9BILA</name>
<comment type="caution">
    <text evidence="7">The sequence shown here is derived from an EMBL/GenBank/DDBJ whole genome shotgun (WGS) entry which is preliminary data.</text>
</comment>
<protein>
    <recommendedName>
        <fullName evidence="5">Gamma-tubulin complex component</fullName>
    </recommendedName>
</protein>
<feature type="domain" description="Gamma tubulin complex component C-terminal" evidence="6">
    <location>
        <begin position="645"/>
        <end position="837"/>
    </location>
</feature>
<dbReference type="GO" id="GO:0007020">
    <property type="term" value="P:microtubule nucleation"/>
    <property type="evidence" value="ECO:0007669"/>
    <property type="project" value="InterPro"/>
</dbReference>
<evidence type="ECO:0000313" key="7">
    <source>
        <dbReference type="EMBL" id="CAG9538781.1"/>
    </source>
</evidence>
<dbReference type="EMBL" id="CAKAEH010001703">
    <property type="protein sequence ID" value="CAG9538781.1"/>
    <property type="molecule type" value="Genomic_DNA"/>
</dbReference>
<dbReference type="Gene3D" id="1.20.120.1900">
    <property type="entry name" value="Gamma-tubulin complex, C-terminal domain"/>
    <property type="match status" value="1"/>
</dbReference>
<sequence>MYRNETLQLEGDSIWGRITLLLSSLIGRPCTGSERAQFYEDILLKSLEKQEKEITLQSMIDKAVVFLNNEDNGYRAKKLVSFIGKLREVTDSSEEIMRFLLLLSRIGDNYIDKSQTETSARCFGAEILNIWKQTILENHAVFSRRPFTDRTNLSRIDSKYQSRHEDSKESKEVVVQHQPCCSGEKTVKIDINLSKSTGSYEKIRRTIVDERGRVHPRACDPELRSLCKLRIGDVFYIISWHECLRCLAHVLMGEESILFRRNADGFFSISKKNKLFLELEDVNLLPRLALPFLEFANRLFSLERFLRCSDFVENSSTLGCKIRENTTRALLSMKLCASEQLWKFRDEVRHYVDDKEECDSENIRKLLRELLDMCSFFNHFVDVVFHVQTTGAQNANTLLDIFYAVKITKGRIVPAVREFCDDILVALLRHYAECILFWLMKGEADPCDGVFSFSETDTEILQWTVSGEKKSIGLEASMLITKNFIDVWLSEGKFRKLMLAWSNLEQLDSEKSSCVTVNKLINELSEEEIRKALSSDLLNTIGSLLDFYFQKVYLSQHAISTRCCIIDNFKQTAQLLRDVYLCDDEYITEIFVSVLLNEENASNLDSKSVNYQNFWLDEVIDYLITKNYSSILVHGFSQLTSSFDEEDDLKVRYKPPFPLNIIFTPSVLINYERIWNLLLRITVECAALEKMMVQKACTYSTAMMQMRMWNFVRAMRYFFHEQIRRTIVDEYQKDLDTIRTIEEAFELHRRFVKKLYRHCLLGWKHVKLWNVLDECLVLITKFRRCSAESFNMLRLFKVFNDFHSNVDLFCNAVKRTSVGANYWLSDLLLLADFSGIYTDLHDNSSLNPNLTALSL</sequence>
<evidence type="ECO:0000256" key="2">
    <source>
        <dbReference type="ARBA" id="ARBA00022490"/>
    </source>
</evidence>
<dbReference type="GO" id="GO:0000278">
    <property type="term" value="P:mitotic cell cycle"/>
    <property type="evidence" value="ECO:0007669"/>
    <property type="project" value="TreeGrafter"/>
</dbReference>
<evidence type="ECO:0000259" key="6">
    <source>
        <dbReference type="Pfam" id="PF04130"/>
    </source>
</evidence>
<evidence type="ECO:0000313" key="8">
    <source>
        <dbReference type="Proteomes" id="UP000746747"/>
    </source>
</evidence>
<dbReference type="GO" id="GO:0043015">
    <property type="term" value="F:gamma-tubulin binding"/>
    <property type="evidence" value="ECO:0007669"/>
    <property type="project" value="InterPro"/>
</dbReference>
<reference evidence="7" key="1">
    <citation type="submission" date="2021-09" db="EMBL/GenBank/DDBJ databases">
        <authorList>
            <consortium name="Pathogen Informatics"/>
        </authorList>
    </citation>
    <scope>NUCLEOTIDE SEQUENCE</scope>
</reference>
<dbReference type="GO" id="GO:0051225">
    <property type="term" value="P:spindle assembly"/>
    <property type="evidence" value="ECO:0007669"/>
    <property type="project" value="TreeGrafter"/>
</dbReference>
<keyword evidence="4 5" id="KW-0206">Cytoskeleton</keyword>
<dbReference type="GO" id="GO:0051011">
    <property type="term" value="F:microtubule minus-end binding"/>
    <property type="evidence" value="ECO:0007669"/>
    <property type="project" value="TreeGrafter"/>
</dbReference>
<gene>
    <name evidence="7" type="ORF">CJOHNSTONI_LOCUS8454</name>
</gene>
<dbReference type="GO" id="GO:0000930">
    <property type="term" value="C:gamma-tubulin complex"/>
    <property type="evidence" value="ECO:0007669"/>
    <property type="project" value="TreeGrafter"/>
</dbReference>
<dbReference type="AlphaFoldDB" id="A0A8J2MSX2"/>
<dbReference type="Pfam" id="PF04130">
    <property type="entry name" value="GCP_C_terminal"/>
    <property type="match status" value="1"/>
</dbReference>
<dbReference type="GO" id="GO:0005874">
    <property type="term" value="C:microtubule"/>
    <property type="evidence" value="ECO:0007669"/>
    <property type="project" value="UniProtKB-KW"/>
</dbReference>
<dbReference type="InterPro" id="IPR040457">
    <property type="entry name" value="GCP_C"/>
</dbReference>